<dbReference type="InterPro" id="IPR058163">
    <property type="entry name" value="LysR-type_TF_proteobact-type"/>
</dbReference>
<evidence type="ECO:0000259" key="5">
    <source>
        <dbReference type="PROSITE" id="PS50931"/>
    </source>
</evidence>
<sequence length="284" mass="30812">MSGSQTAAAERLEMSRAMVTRYLAELEGWLGARLLNRSTRRLSLTDVGEECLAHCRELLSQVGELQSAADARSAAPRGLVRLTMASLLGQTLAPMVADYVRQHPAVHVDLLLVDRTVNLVEERVDLAIRISNDIDPLLVARKLGVCRSVVCASPAYLAERGTPQCPPDLAQHNCLTYAYFGKSQWRFRQAGQAQSVAVSGNLSANETSALLSAAVCGAGISHQPEFLAAPLLQSGALQQVLADYQPDELGIWGVYATRQFLPGAVRSLLDFLVERFSAEPAWRA</sequence>
<name>A0ABV2TPL8_9RHOO</name>
<dbReference type="Gene3D" id="1.10.10.10">
    <property type="entry name" value="Winged helix-like DNA-binding domain superfamily/Winged helix DNA-binding domain"/>
    <property type="match status" value="1"/>
</dbReference>
<evidence type="ECO:0000256" key="1">
    <source>
        <dbReference type="ARBA" id="ARBA00009437"/>
    </source>
</evidence>
<dbReference type="InterPro" id="IPR000847">
    <property type="entry name" value="LysR_HTH_N"/>
</dbReference>
<dbReference type="SUPFAM" id="SSF53850">
    <property type="entry name" value="Periplasmic binding protein-like II"/>
    <property type="match status" value="1"/>
</dbReference>
<dbReference type="InterPro" id="IPR036388">
    <property type="entry name" value="WH-like_DNA-bd_sf"/>
</dbReference>
<dbReference type="CDD" id="cd08422">
    <property type="entry name" value="PBP2_CrgA_like"/>
    <property type="match status" value="1"/>
</dbReference>
<protein>
    <submittedName>
        <fullName evidence="6">LysR family transcriptional regulator</fullName>
    </submittedName>
</protein>
<comment type="similarity">
    <text evidence="1">Belongs to the LysR transcriptional regulatory family.</text>
</comment>
<keyword evidence="4" id="KW-0804">Transcription</keyword>
<dbReference type="RefSeq" id="WP_354602325.1">
    <property type="nucleotide sequence ID" value="NZ_JBEWZI010000023.1"/>
</dbReference>
<feature type="domain" description="HTH lysR-type" evidence="5">
    <location>
        <begin position="1"/>
        <end position="45"/>
    </location>
</feature>
<evidence type="ECO:0000256" key="2">
    <source>
        <dbReference type="ARBA" id="ARBA00023015"/>
    </source>
</evidence>
<organism evidence="6 7">
    <name type="scientific">Uliginosibacterium flavum</name>
    <dbReference type="NCBI Taxonomy" id="1396831"/>
    <lineage>
        <taxon>Bacteria</taxon>
        <taxon>Pseudomonadati</taxon>
        <taxon>Pseudomonadota</taxon>
        <taxon>Betaproteobacteria</taxon>
        <taxon>Rhodocyclales</taxon>
        <taxon>Zoogloeaceae</taxon>
        <taxon>Uliginosibacterium</taxon>
    </lineage>
</organism>
<dbReference type="SUPFAM" id="SSF46785">
    <property type="entry name" value="Winged helix' DNA-binding domain"/>
    <property type="match status" value="1"/>
</dbReference>
<keyword evidence="3" id="KW-0238">DNA-binding</keyword>
<gene>
    <name evidence="6" type="ORF">ABXR19_16865</name>
</gene>
<comment type="caution">
    <text evidence="6">The sequence shown here is derived from an EMBL/GenBank/DDBJ whole genome shotgun (WGS) entry which is preliminary data.</text>
</comment>
<evidence type="ECO:0000313" key="7">
    <source>
        <dbReference type="Proteomes" id="UP001549691"/>
    </source>
</evidence>
<dbReference type="InterPro" id="IPR005119">
    <property type="entry name" value="LysR_subst-bd"/>
</dbReference>
<dbReference type="Pfam" id="PF03466">
    <property type="entry name" value="LysR_substrate"/>
    <property type="match status" value="1"/>
</dbReference>
<dbReference type="EMBL" id="JBEWZI010000023">
    <property type="protein sequence ID" value="MET7015866.1"/>
    <property type="molecule type" value="Genomic_DNA"/>
</dbReference>
<dbReference type="Pfam" id="PF00126">
    <property type="entry name" value="HTH_1"/>
    <property type="match status" value="1"/>
</dbReference>
<dbReference type="PANTHER" id="PTHR30537:SF35">
    <property type="entry name" value="TRANSCRIPTIONAL REGULATORY PROTEIN"/>
    <property type="match status" value="1"/>
</dbReference>
<dbReference type="Gene3D" id="3.40.190.290">
    <property type="match status" value="1"/>
</dbReference>
<evidence type="ECO:0000256" key="3">
    <source>
        <dbReference type="ARBA" id="ARBA00023125"/>
    </source>
</evidence>
<proteinExistence type="inferred from homology"/>
<dbReference type="PROSITE" id="PS50931">
    <property type="entry name" value="HTH_LYSR"/>
    <property type="match status" value="1"/>
</dbReference>
<accession>A0ABV2TPL8</accession>
<evidence type="ECO:0000313" key="6">
    <source>
        <dbReference type="EMBL" id="MET7015866.1"/>
    </source>
</evidence>
<keyword evidence="7" id="KW-1185">Reference proteome</keyword>
<reference evidence="6 7" key="1">
    <citation type="submission" date="2024-07" db="EMBL/GenBank/DDBJ databases">
        <title>Uliginosibacterium flavum JJ3220;KACC:17644.</title>
        <authorList>
            <person name="Kim M.K."/>
        </authorList>
    </citation>
    <scope>NUCLEOTIDE SEQUENCE [LARGE SCALE GENOMIC DNA]</scope>
    <source>
        <strain evidence="6 7">KACC:17644</strain>
    </source>
</reference>
<evidence type="ECO:0000256" key="4">
    <source>
        <dbReference type="ARBA" id="ARBA00023163"/>
    </source>
</evidence>
<keyword evidence="2" id="KW-0805">Transcription regulation</keyword>
<dbReference type="Proteomes" id="UP001549691">
    <property type="component" value="Unassembled WGS sequence"/>
</dbReference>
<dbReference type="InterPro" id="IPR036390">
    <property type="entry name" value="WH_DNA-bd_sf"/>
</dbReference>
<dbReference type="PANTHER" id="PTHR30537">
    <property type="entry name" value="HTH-TYPE TRANSCRIPTIONAL REGULATOR"/>
    <property type="match status" value="1"/>
</dbReference>